<evidence type="ECO:0000256" key="1">
    <source>
        <dbReference type="SAM" id="SignalP"/>
    </source>
</evidence>
<dbReference type="Proteomes" id="UP000314294">
    <property type="component" value="Unassembled WGS sequence"/>
</dbReference>
<dbReference type="AlphaFoldDB" id="A0A4Z2HKE4"/>
<name>A0A4Z2HKE4_9TELE</name>
<evidence type="ECO:0000313" key="3">
    <source>
        <dbReference type="Proteomes" id="UP000314294"/>
    </source>
</evidence>
<proteinExistence type="predicted"/>
<dbReference type="EMBL" id="SRLO01000222">
    <property type="protein sequence ID" value="TNN66247.1"/>
    <property type="molecule type" value="Genomic_DNA"/>
</dbReference>
<feature type="signal peptide" evidence="1">
    <location>
        <begin position="1"/>
        <end position="17"/>
    </location>
</feature>
<accession>A0A4Z2HKE4</accession>
<organism evidence="2 3">
    <name type="scientific">Liparis tanakae</name>
    <name type="common">Tanaka's snailfish</name>
    <dbReference type="NCBI Taxonomy" id="230148"/>
    <lineage>
        <taxon>Eukaryota</taxon>
        <taxon>Metazoa</taxon>
        <taxon>Chordata</taxon>
        <taxon>Craniata</taxon>
        <taxon>Vertebrata</taxon>
        <taxon>Euteleostomi</taxon>
        <taxon>Actinopterygii</taxon>
        <taxon>Neopterygii</taxon>
        <taxon>Teleostei</taxon>
        <taxon>Neoteleostei</taxon>
        <taxon>Acanthomorphata</taxon>
        <taxon>Eupercaria</taxon>
        <taxon>Perciformes</taxon>
        <taxon>Cottioidei</taxon>
        <taxon>Cottales</taxon>
        <taxon>Liparidae</taxon>
        <taxon>Liparis</taxon>
    </lineage>
</organism>
<feature type="chain" id="PRO_5021382222" evidence="1">
    <location>
        <begin position="18"/>
        <end position="239"/>
    </location>
</feature>
<comment type="caution">
    <text evidence="2">The sequence shown here is derived from an EMBL/GenBank/DDBJ whole genome shotgun (WGS) entry which is preliminary data.</text>
</comment>
<keyword evidence="1" id="KW-0732">Signal</keyword>
<sequence length="239" mass="26171">MMRLDLHTLITVAFSATADISVVSLCRCKQKRSRPTGAYRAAVTLNSDVKCKVPISALRNLYKTEVKPSSGREQGQGALESFIILTETDTSGVRQATTLTASSLAWLMVGAQRHPLKDLNTRLTKESGWSCNDRKAHTILFCLGNKCITAPQFLMINSQGLHPQMQQKEISMEHLKESPGVVSEARGVVFLDGMPGSGSVGRFRWNSWWQRSRNTALPSGPLPPGSICADCPVKQAQSQ</sequence>
<keyword evidence="3" id="KW-1185">Reference proteome</keyword>
<reference evidence="2 3" key="1">
    <citation type="submission" date="2019-03" db="EMBL/GenBank/DDBJ databases">
        <title>First draft genome of Liparis tanakae, snailfish: a comprehensive survey of snailfish specific genes.</title>
        <authorList>
            <person name="Kim W."/>
            <person name="Song I."/>
            <person name="Jeong J.-H."/>
            <person name="Kim D."/>
            <person name="Kim S."/>
            <person name="Ryu S."/>
            <person name="Song J.Y."/>
            <person name="Lee S.K."/>
        </authorList>
    </citation>
    <scope>NUCLEOTIDE SEQUENCE [LARGE SCALE GENOMIC DNA]</scope>
    <source>
        <tissue evidence="2">Muscle</tissue>
    </source>
</reference>
<protein>
    <submittedName>
        <fullName evidence="2">Uncharacterized protein</fullName>
    </submittedName>
</protein>
<gene>
    <name evidence="2" type="ORF">EYF80_023481</name>
</gene>
<evidence type="ECO:0000313" key="2">
    <source>
        <dbReference type="EMBL" id="TNN66247.1"/>
    </source>
</evidence>